<comment type="caution">
    <text evidence="2">The sequence shown here is derived from an EMBL/GenBank/DDBJ whole genome shotgun (WGS) entry which is preliminary data.</text>
</comment>
<dbReference type="EMBL" id="VVIQ01000003">
    <property type="protein sequence ID" value="MUL27526.1"/>
    <property type="molecule type" value="Genomic_DNA"/>
</dbReference>
<evidence type="ECO:0000256" key="1">
    <source>
        <dbReference type="SAM" id="Phobius"/>
    </source>
</evidence>
<organism evidence="2 3">
    <name type="scientific">Prevotella vespertina</name>
    <dbReference type="NCBI Taxonomy" id="2608404"/>
    <lineage>
        <taxon>Bacteria</taxon>
        <taxon>Pseudomonadati</taxon>
        <taxon>Bacteroidota</taxon>
        <taxon>Bacteroidia</taxon>
        <taxon>Bacteroidales</taxon>
        <taxon>Prevotellaceae</taxon>
        <taxon>Prevotella</taxon>
    </lineage>
</organism>
<protein>
    <submittedName>
        <fullName evidence="2">Uncharacterized protein</fullName>
    </submittedName>
</protein>
<name>A0A7C9HFE7_9BACT</name>
<feature type="transmembrane region" description="Helical" evidence="1">
    <location>
        <begin position="53"/>
        <end position="73"/>
    </location>
</feature>
<accession>A0A7C9HFE7</accession>
<reference evidence="2 3" key="1">
    <citation type="submission" date="2019-09" db="EMBL/GenBank/DDBJ databases">
        <title>Prevotella A2879 sp. nov., isolated from an abscess of a patient.</title>
        <authorList>
            <person name="Buhl M."/>
            <person name="Oberhettinger P."/>
        </authorList>
    </citation>
    <scope>NUCLEOTIDE SEQUENCE [LARGE SCALE GENOMIC DNA]</scope>
    <source>
        <strain evidence="2 3">A2879</strain>
    </source>
</reference>
<dbReference type="AlphaFoldDB" id="A0A7C9HFE7"/>
<evidence type="ECO:0000313" key="2">
    <source>
        <dbReference type="EMBL" id="MUL27526.1"/>
    </source>
</evidence>
<feature type="transmembrane region" description="Helical" evidence="1">
    <location>
        <begin position="12"/>
        <end position="33"/>
    </location>
</feature>
<sequence>MVRKCPVAMRRGWLWYSNLLGGYQSLLRISFMGLQTGAVPMLHLMSGYYTSLLRAYATTMMVRSTTSATTVIIGRRFRTTRTMVAT</sequence>
<evidence type="ECO:0000313" key="3">
    <source>
        <dbReference type="Proteomes" id="UP000482295"/>
    </source>
</evidence>
<keyword evidence="1" id="KW-0812">Transmembrane</keyword>
<keyword evidence="1" id="KW-0472">Membrane</keyword>
<proteinExistence type="predicted"/>
<keyword evidence="3" id="KW-1185">Reference proteome</keyword>
<gene>
    <name evidence="2" type="ORF">F0475_04230</name>
</gene>
<dbReference type="Proteomes" id="UP000482295">
    <property type="component" value="Unassembled WGS sequence"/>
</dbReference>
<keyword evidence="1" id="KW-1133">Transmembrane helix</keyword>